<dbReference type="EMBL" id="CAMPGE010020520">
    <property type="protein sequence ID" value="CAI2378757.1"/>
    <property type="molecule type" value="Genomic_DNA"/>
</dbReference>
<dbReference type="AlphaFoldDB" id="A0AAD2D3G9"/>
<accession>A0AAD2D3G9</accession>
<gene>
    <name evidence="1" type="ORF">ECRASSUSDP1_LOCUS20157</name>
</gene>
<comment type="caution">
    <text evidence="1">The sequence shown here is derived from an EMBL/GenBank/DDBJ whole genome shotgun (WGS) entry which is preliminary data.</text>
</comment>
<proteinExistence type="predicted"/>
<reference evidence="1" key="1">
    <citation type="submission" date="2023-07" db="EMBL/GenBank/DDBJ databases">
        <authorList>
            <consortium name="AG Swart"/>
            <person name="Singh M."/>
            <person name="Singh A."/>
            <person name="Seah K."/>
            <person name="Emmerich C."/>
        </authorList>
    </citation>
    <scope>NUCLEOTIDE SEQUENCE</scope>
    <source>
        <strain evidence="1">DP1</strain>
    </source>
</reference>
<name>A0AAD2D3G9_EUPCR</name>
<protein>
    <submittedName>
        <fullName evidence="1">Uncharacterized protein</fullName>
    </submittedName>
</protein>
<dbReference type="Proteomes" id="UP001295684">
    <property type="component" value="Unassembled WGS sequence"/>
</dbReference>
<evidence type="ECO:0000313" key="1">
    <source>
        <dbReference type="EMBL" id="CAI2378757.1"/>
    </source>
</evidence>
<keyword evidence="2" id="KW-1185">Reference proteome</keyword>
<sequence>MDSPAETKIWKAEKDLFRNKILSRGDHVEYCQREGIMASKLFSDIIYKNTFRVMRRDEILRISLFLINWKRKRLLNEVFENIRRVEIRTFYLACTENTKIQIRYWNHMSKIFQSGLQVVLLYGIKLGKKQYLTVFQSTTMSKMVLRMCHFAFDSSKIDKIPPPCVLQKLYLTHYSSDTKIPLYYQTLKPLEEACGKSLRIVSITPGSTDKTFYEGPLFLLKNFENTDFIFD</sequence>
<evidence type="ECO:0000313" key="2">
    <source>
        <dbReference type="Proteomes" id="UP001295684"/>
    </source>
</evidence>
<organism evidence="1 2">
    <name type="scientific">Euplotes crassus</name>
    <dbReference type="NCBI Taxonomy" id="5936"/>
    <lineage>
        <taxon>Eukaryota</taxon>
        <taxon>Sar</taxon>
        <taxon>Alveolata</taxon>
        <taxon>Ciliophora</taxon>
        <taxon>Intramacronucleata</taxon>
        <taxon>Spirotrichea</taxon>
        <taxon>Hypotrichia</taxon>
        <taxon>Euplotida</taxon>
        <taxon>Euplotidae</taxon>
        <taxon>Moneuplotes</taxon>
    </lineage>
</organism>